<protein>
    <submittedName>
        <fullName evidence="2">DUF4440 domain-containing protein</fullName>
    </submittedName>
</protein>
<dbReference type="OrthoDB" id="7375616at2"/>
<sequence>MGIDQVDTCRPLSEQELPVPSANGTEHEKGFSELNRKYTEAFNSGDVDAVLANYTPEGVTVVERGLALGRSGDLREALAGYFRTARPHVEFAYEHTYVAGDVALVITEWTLEENAPDGGRTSTKGRATDVLVREPGGWRFAIDNRFGSS</sequence>
<reference evidence="2 3" key="1">
    <citation type="submission" date="2018-05" db="EMBL/GenBank/DDBJ databases">
        <title>Streptomyces venezuelae.</title>
        <authorList>
            <person name="Kim W."/>
            <person name="Lee N."/>
            <person name="Cho B.-K."/>
        </authorList>
    </citation>
    <scope>NUCLEOTIDE SEQUENCE [LARGE SCALE GENOMIC DNA]</scope>
    <source>
        <strain evidence="2 3">ATCC 15068</strain>
    </source>
</reference>
<dbReference type="AlphaFoldDB" id="A0A5P2AYT5"/>
<name>A0A5P2AYT5_STRVZ</name>
<organism evidence="2 3">
    <name type="scientific">Streptomyces venezuelae</name>
    <dbReference type="NCBI Taxonomy" id="54571"/>
    <lineage>
        <taxon>Bacteria</taxon>
        <taxon>Bacillati</taxon>
        <taxon>Actinomycetota</taxon>
        <taxon>Actinomycetes</taxon>
        <taxon>Kitasatosporales</taxon>
        <taxon>Streptomycetaceae</taxon>
        <taxon>Streptomyces</taxon>
    </lineage>
</organism>
<dbReference type="Pfam" id="PF14534">
    <property type="entry name" value="DUF4440"/>
    <property type="match status" value="1"/>
</dbReference>
<evidence type="ECO:0000259" key="1">
    <source>
        <dbReference type="Pfam" id="PF14534"/>
    </source>
</evidence>
<dbReference type="InterPro" id="IPR027843">
    <property type="entry name" value="DUF4440"/>
</dbReference>
<dbReference type="Gene3D" id="3.10.450.50">
    <property type="match status" value="1"/>
</dbReference>
<dbReference type="SUPFAM" id="SSF54427">
    <property type="entry name" value="NTF2-like"/>
    <property type="match status" value="1"/>
</dbReference>
<dbReference type="Proteomes" id="UP000324106">
    <property type="component" value="Chromosome"/>
</dbReference>
<dbReference type="InterPro" id="IPR032710">
    <property type="entry name" value="NTF2-like_dom_sf"/>
</dbReference>
<evidence type="ECO:0000313" key="3">
    <source>
        <dbReference type="Proteomes" id="UP000324106"/>
    </source>
</evidence>
<evidence type="ECO:0000313" key="2">
    <source>
        <dbReference type="EMBL" id="QES23462.1"/>
    </source>
</evidence>
<feature type="domain" description="DUF4440" evidence="1">
    <location>
        <begin position="33"/>
        <end position="139"/>
    </location>
</feature>
<gene>
    <name evidence="2" type="ORF">DEJ46_33640</name>
</gene>
<dbReference type="CDD" id="cd00531">
    <property type="entry name" value="NTF2_like"/>
    <property type="match status" value="1"/>
</dbReference>
<dbReference type="EMBL" id="CP029194">
    <property type="protein sequence ID" value="QES23462.1"/>
    <property type="molecule type" value="Genomic_DNA"/>
</dbReference>
<proteinExistence type="predicted"/>
<accession>A0A5P2AYT5</accession>